<proteinExistence type="predicted"/>
<feature type="domain" description="Nephrocystin 3-like N-terminal" evidence="2">
    <location>
        <begin position="34"/>
        <end position="200"/>
    </location>
</feature>
<name>A0ABR0K1F8_9EURO</name>
<reference evidence="3 4" key="1">
    <citation type="submission" date="2023-08" db="EMBL/GenBank/DDBJ databases">
        <title>Black Yeasts Isolated from many extreme environments.</title>
        <authorList>
            <person name="Coleine C."/>
            <person name="Stajich J.E."/>
            <person name="Selbmann L."/>
        </authorList>
    </citation>
    <scope>NUCLEOTIDE SEQUENCE [LARGE SCALE GENOMIC DNA]</scope>
    <source>
        <strain evidence="3 4">CCFEE 5885</strain>
    </source>
</reference>
<accession>A0ABR0K1F8</accession>
<dbReference type="InterPro" id="IPR002110">
    <property type="entry name" value="Ankyrin_rpt"/>
</dbReference>
<dbReference type="Proteomes" id="UP001345013">
    <property type="component" value="Unassembled WGS sequence"/>
</dbReference>
<dbReference type="PANTHER" id="PTHR10039">
    <property type="entry name" value="AMELOGENIN"/>
    <property type="match status" value="1"/>
</dbReference>
<dbReference type="Gene3D" id="1.25.40.20">
    <property type="entry name" value="Ankyrin repeat-containing domain"/>
    <property type="match status" value="1"/>
</dbReference>
<comment type="caution">
    <text evidence="3">The sequence shown here is derived from an EMBL/GenBank/DDBJ whole genome shotgun (WGS) entry which is preliminary data.</text>
</comment>
<dbReference type="EMBL" id="JAVRRG010000128">
    <property type="protein sequence ID" value="KAK5082536.1"/>
    <property type="molecule type" value="Genomic_DNA"/>
</dbReference>
<dbReference type="InterPro" id="IPR056884">
    <property type="entry name" value="NPHP3-like_N"/>
</dbReference>
<evidence type="ECO:0000259" key="2">
    <source>
        <dbReference type="Pfam" id="PF24883"/>
    </source>
</evidence>
<evidence type="ECO:0000313" key="4">
    <source>
        <dbReference type="Proteomes" id="UP001345013"/>
    </source>
</evidence>
<keyword evidence="1" id="KW-0677">Repeat</keyword>
<dbReference type="InterPro" id="IPR036770">
    <property type="entry name" value="Ankyrin_rpt-contain_sf"/>
</dbReference>
<dbReference type="Pfam" id="PF24883">
    <property type="entry name" value="NPHP3_N"/>
    <property type="match status" value="1"/>
</dbReference>
<gene>
    <name evidence="3" type="ORF">LTR24_007973</name>
</gene>
<dbReference type="PANTHER" id="PTHR10039:SF14">
    <property type="entry name" value="NACHT DOMAIN-CONTAINING PROTEIN"/>
    <property type="match status" value="1"/>
</dbReference>
<protein>
    <recommendedName>
        <fullName evidence="2">Nephrocystin 3-like N-terminal domain-containing protein</fullName>
    </recommendedName>
</protein>
<evidence type="ECO:0000313" key="3">
    <source>
        <dbReference type="EMBL" id="KAK5082536.1"/>
    </source>
</evidence>
<keyword evidence="4" id="KW-1185">Reference proteome</keyword>
<dbReference type="SMART" id="SM00248">
    <property type="entry name" value="ANK"/>
    <property type="match status" value="2"/>
</dbReference>
<dbReference type="SUPFAM" id="SSF48403">
    <property type="entry name" value="Ankyrin repeat"/>
    <property type="match status" value="1"/>
</dbReference>
<sequence>MAVSSTKKRLSPDSISEYNAYEEQMLRSTLCLLGTCDWLFRVEQYKRWHNGAGPPVLVWTGSGRSAVIDHLQDDAPDMRCPVVSYFVNTASNVQTTATDILRALVKQLMLIHEASRQEYSHGIQESIQRLLSVRDEILTIAILTQLVISLVQDIGGCTFVVDGIDAMQELEILTFAPVLRNVFVSSPMVHPKCHLILFCRETLGRGFRLESIPQSCIFHVQVDHVRRDIHSYVDFEIIRKQKERPISNDVLLIDEVRRTLKKNADKMFLWVKLQILTIWDPNYSTCDADIKTQLRELPDKLDGIYIRCLDKIDASNEKRSVDIAPKVFKWVACAKEPLTLVQAQEVINANPGNLPLHPSKVLTNPVTDYCANLVTLNHLTGTVTFPHPTVKDFLCDKEKLPPHLQKYHVALEADDLWLGEICLAYVKVFQNSKGLIQYRKPTVDSRIPSSLLQNSILPSLPFRWSRKQASLSRTTITVPVPPPTTRQGLLGPGFSMHGYMLKHWLEHNRKPASSDSAQKMFSEVCLSHDIELQPWVQGASSEVERYQQTVQHAVMTDHVQLLLVVRDHLVPFRDTLWSQVFLRPCPGTDSSFLHVAAALGHIHVIPTLLNACGKDIADSWGRNSAAVAAENHHQATFELLAQDVSLTKSGFTFTKIGYLWQVTDKQRPPKVDRCLLCVCAACGNADAIDFLMRLPLGALRGTAHLNHVLSEAFFLACFKGHIEAALRLVRGGADPDYCVRSTGNFEHQLSLDPADYKIISNRTWKLTGSSLSLALELEDPVLMRNLLTSGSSFSRREDHCDVFDVVKHYDGKDVWRGAWWFLEILLENGAFINEHRQLEGLSWPEAMLGSIKHRLLPSVRVRRWSRFMRLILQLSRRFVNRVPLISLQGRIPVHSSWSDITDVFAYTPDDLLLRMLDCEWFKEEFLLTPTSLQALFRRGTSRALEALIDSLGFSTILAVQALGLSTKLMTLAELFDYRTCKTQRCKGVWRKLRQPLTVWTDWDTTSSLVQQILDEGSSHRQCCQPAMPDNVSYDTLLEKSVLEAERRWRYQFTEFIHCYKYVENKDCMCRCHKSFREMAFSTEAELASQPRRSLLRWHRCYGKANGDAIKALQIYADLSQVDSQANFALNWPAGYMDTVIVFEPGVRVQRQYEGLPVVKLSIQIALYQWSFRLNRSKRKAFSLADVWFMGVKLMMGIRGERLSPLRYNVVNDLSPVQASATVVLKVIPGNVR</sequence>
<organism evidence="3 4">
    <name type="scientific">Lithohypha guttulata</name>
    <dbReference type="NCBI Taxonomy" id="1690604"/>
    <lineage>
        <taxon>Eukaryota</taxon>
        <taxon>Fungi</taxon>
        <taxon>Dikarya</taxon>
        <taxon>Ascomycota</taxon>
        <taxon>Pezizomycotina</taxon>
        <taxon>Eurotiomycetes</taxon>
        <taxon>Chaetothyriomycetidae</taxon>
        <taxon>Chaetothyriales</taxon>
        <taxon>Trichomeriaceae</taxon>
        <taxon>Lithohypha</taxon>
    </lineage>
</organism>
<evidence type="ECO:0000256" key="1">
    <source>
        <dbReference type="ARBA" id="ARBA00022737"/>
    </source>
</evidence>